<evidence type="ECO:0000313" key="3">
    <source>
        <dbReference type="Proteomes" id="UP000033519"/>
    </source>
</evidence>
<dbReference type="PROSITE" id="PS50404">
    <property type="entry name" value="GST_NTER"/>
    <property type="match status" value="1"/>
</dbReference>
<dbReference type="InterPro" id="IPR036282">
    <property type="entry name" value="Glutathione-S-Trfase_C_sf"/>
</dbReference>
<dbReference type="InterPro" id="IPR040079">
    <property type="entry name" value="Glutathione_S-Trfase"/>
</dbReference>
<dbReference type="SUPFAM" id="SSF52833">
    <property type="entry name" value="Thioredoxin-like"/>
    <property type="match status" value="1"/>
</dbReference>
<protein>
    <recommendedName>
        <fullName evidence="1">GST N-terminal domain-containing protein</fullName>
    </recommendedName>
</protein>
<dbReference type="Pfam" id="PF13410">
    <property type="entry name" value="GST_C_2"/>
    <property type="match status" value="1"/>
</dbReference>
<dbReference type="Gene3D" id="1.20.1050.10">
    <property type="match status" value="1"/>
</dbReference>
<feature type="domain" description="GST N-terminal" evidence="1">
    <location>
        <begin position="2"/>
        <end position="82"/>
    </location>
</feature>
<dbReference type="Gene3D" id="3.40.30.10">
    <property type="entry name" value="Glutaredoxin"/>
    <property type="match status" value="1"/>
</dbReference>
<organism evidence="2 3">
    <name type="scientific">Devosia psychrophila</name>
    <dbReference type="NCBI Taxonomy" id="728005"/>
    <lineage>
        <taxon>Bacteria</taxon>
        <taxon>Pseudomonadati</taxon>
        <taxon>Pseudomonadota</taxon>
        <taxon>Alphaproteobacteria</taxon>
        <taxon>Hyphomicrobiales</taxon>
        <taxon>Devosiaceae</taxon>
        <taxon>Devosia</taxon>
    </lineage>
</organism>
<evidence type="ECO:0000313" key="2">
    <source>
        <dbReference type="EMBL" id="KKC34837.1"/>
    </source>
</evidence>
<dbReference type="SFLD" id="SFLDS00019">
    <property type="entry name" value="Glutathione_Transferase_(cytos"/>
    <property type="match status" value="1"/>
</dbReference>
<dbReference type="Proteomes" id="UP000033519">
    <property type="component" value="Unassembled WGS sequence"/>
</dbReference>
<dbReference type="CDD" id="cd03043">
    <property type="entry name" value="GST_N_1"/>
    <property type="match status" value="1"/>
</dbReference>
<keyword evidence="3" id="KW-1185">Reference proteome</keyword>
<accession>A0ABR5E3L8</accession>
<evidence type="ECO:0000259" key="1">
    <source>
        <dbReference type="PROSITE" id="PS50404"/>
    </source>
</evidence>
<gene>
    <name evidence="2" type="ORF">WH91_01000</name>
</gene>
<dbReference type="Pfam" id="PF13409">
    <property type="entry name" value="GST_N_2"/>
    <property type="match status" value="1"/>
</dbReference>
<dbReference type="PANTHER" id="PTHR42673">
    <property type="entry name" value="MALEYLACETOACETATE ISOMERASE"/>
    <property type="match status" value="1"/>
</dbReference>
<reference evidence="2 3" key="1">
    <citation type="submission" date="2015-03" db="EMBL/GenBank/DDBJ databases">
        <authorList>
            <person name="Lepp D."/>
            <person name="Hassan Y.I."/>
            <person name="Li X.-Z."/>
            <person name="Zhou T."/>
        </authorList>
    </citation>
    <scope>NUCLEOTIDE SEQUENCE [LARGE SCALE GENOMIC DNA]</scope>
    <source>
        <strain evidence="2 3">Cr7-05</strain>
    </source>
</reference>
<dbReference type="EMBL" id="LAPV01000009">
    <property type="protein sequence ID" value="KKC34837.1"/>
    <property type="molecule type" value="Genomic_DNA"/>
</dbReference>
<dbReference type="InterPro" id="IPR036249">
    <property type="entry name" value="Thioredoxin-like_sf"/>
</dbReference>
<dbReference type="InterPro" id="IPR004045">
    <property type="entry name" value="Glutathione_S-Trfase_N"/>
</dbReference>
<dbReference type="SUPFAM" id="SSF47616">
    <property type="entry name" value="GST C-terminal domain-like"/>
    <property type="match status" value="1"/>
</dbReference>
<dbReference type="PANTHER" id="PTHR42673:SF4">
    <property type="entry name" value="MALEYLACETOACETATE ISOMERASE"/>
    <property type="match status" value="1"/>
</dbReference>
<dbReference type="CDD" id="cd03194">
    <property type="entry name" value="GST_C_3"/>
    <property type="match status" value="1"/>
</dbReference>
<proteinExistence type="predicted"/>
<comment type="caution">
    <text evidence="2">The sequence shown here is derived from an EMBL/GenBank/DDBJ whole genome shotgun (WGS) entry which is preliminary data.</text>
</comment>
<sequence length="226" mass="25098">MMKLLIGNRNYSTWSLRPWLVLKHFEIPFDDEVLQLSGDGWRNVLAQRSPTGKVPVLIDGDLVVPETIAIIEYLADRFPDKAIWPTDLNQRAVARAASAEMHSSFMGLRSHAPMNLRASHPGKVGADTVAKDLHRLEVLWGDLLAKSGGPFLFGQFTAVDAMFAPAATRIRTYALPVSDLLAEYVEAIYALPAFQEWLALALHEPWIVDDDEIDVIQGRVKPGTLA</sequence>
<name>A0ABR5E3L8_9HYPH</name>